<dbReference type="RefSeq" id="WP_144349748.1">
    <property type="nucleotide sequence ID" value="NZ_CP036259.1"/>
</dbReference>
<name>A0A517DS51_9FIRM</name>
<evidence type="ECO:0000313" key="2">
    <source>
        <dbReference type="Proteomes" id="UP000320776"/>
    </source>
</evidence>
<gene>
    <name evidence="1" type="ORF">SPTER_15010</name>
</gene>
<organism evidence="1 2">
    <name type="scientific">Sporomusa termitida</name>
    <dbReference type="NCBI Taxonomy" id="2377"/>
    <lineage>
        <taxon>Bacteria</taxon>
        <taxon>Bacillati</taxon>
        <taxon>Bacillota</taxon>
        <taxon>Negativicutes</taxon>
        <taxon>Selenomonadales</taxon>
        <taxon>Sporomusaceae</taxon>
        <taxon>Sporomusa</taxon>
    </lineage>
</organism>
<proteinExistence type="predicted"/>
<dbReference type="AlphaFoldDB" id="A0A517DS51"/>
<reference evidence="1 2" key="1">
    <citation type="submission" date="2019-02" db="EMBL/GenBank/DDBJ databases">
        <title>Closed genome of Sporomusa termitida DSM 4440.</title>
        <authorList>
            <person name="Poehlein A."/>
            <person name="Daniel R."/>
        </authorList>
    </citation>
    <scope>NUCLEOTIDE SEQUENCE [LARGE SCALE GENOMIC DNA]</scope>
    <source>
        <strain evidence="1 2">DSM 4440</strain>
    </source>
</reference>
<sequence length="107" mass="12384">MNYSALNVVLTLKEEPELFPAEDYRFNQEKSCHELLITVLGQKLWVNTRAVKLKKVTGAIFCWQEYNQGQYVELNPANSVCPECGWWRCHLCASCRCNKPAKKNNCK</sequence>
<dbReference type="KEGG" id="sted:SPTER_15010"/>
<evidence type="ECO:0000313" key="1">
    <source>
        <dbReference type="EMBL" id="QDR80184.1"/>
    </source>
</evidence>
<keyword evidence="2" id="KW-1185">Reference proteome</keyword>
<accession>A0A517DS51</accession>
<dbReference type="EMBL" id="CP036259">
    <property type="protein sequence ID" value="QDR80184.1"/>
    <property type="molecule type" value="Genomic_DNA"/>
</dbReference>
<dbReference type="OrthoDB" id="1682165at2"/>
<protein>
    <submittedName>
        <fullName evidence="1">Uncharacterized protein</fullName>
    </submittedName>
</protein>
<dbReference type="Proteomes" id="UP000320776">
    <property type="component" value="Chromosome"/>
</dbReference>